<dbReference type="AlphaFoldDB" id="A0A2P5BL97"/>
<dbReference type="GO" id="GO:0004185">
    <property type="term" value="F:serine-type carboxypeptidase activity"/>
    <property type="evidence" value="ECO:0007669"/>
    <property type="project" value="UniProtKB-UniRule"/>
</dbReference>
<keyword evidence="4 10" id="KW-0121">Carboxypeptidase</keyword>
<reference evidence="12" key="1">
    <citation type="submission" date="2016-06" db="EMBL/GenBank/DDBJ databases">
        <title>Parallel loss of symbiosis genes in relatives of nitrogen-fixing non-legume Parasponia.</title>
        <authorList>
            <person name="Van Velzen R."/>
            <person name="Holmer R."/>
            <person name="Bu F."/>
            <person name="Rutten L."/>
            <person name="Van Zeijl A."/>
            <person name="Liu W."/>
            <person name="Santuari L."/>
            <person name="Cao Q."/>
            <person name="Sharma T."/>
            <person name="Shen D."/>
            <person name="Roswanjaya Y."/>
            <person name="Wardhani T."/>
            <person name="Kalhor M.S."/>
            <person name="Jansen J."/>
            <person name="Van den Hoogen J."/>
            <person name="Gungor B."/>
            <person name="Hartog M."/>
            <person name="Hontelez J."/>
            <person name="Verver J."/>
            <person name="Yang W.-C."/>
            <person name="Schijlen E."/>
            <person name="Repin R."/>
            <person name="Schilthuizen M."/>
            <person name="Schranz E."/>
            <person name="Heidstra R."/>
            <person name="Miyata K."/>
            <person name="Fedorova E."/>
            <person name="Kohlen W."/>
            <person name="Bisseling T."/>
            <person name="Smit S."/>
            <person name="Geurts R."/>
        </authorList>
    </citation>
    <scope>NUCLEOTIDE SEQUENCE [LARGE SCALE GENOMIC DNA]</scope>
    <source>
        <strain evidence="12">cv. RG33-2</strain>
    </source>
</reference>
<dbReference type="PANTHER" id="PTHR11802:SF470">
    <property type="entry name" value="CARBOXYPEPTIDASE"/>
    <property type="match status" value="1"/>
</dbReference>
<dbReference type="InterPro" id="IPR018202">
    <property type="entry name" value="Ser_caboxypep_ser_AS"/>
</dbReference>
<sequence length="519" mass="57408">MMKHSPLTWLLLLFSCYHILVSFNYYTCEANQIDNLNKLIKSQRSRNPPRTDSWSIDEINGEYSPVYVGNQDGQKEADKIESLPGQPQGVDFDQYSGYVTVDPNAGRALFYYFVESPQDSSSKPLVLWLNGGPGCSSFGYGGLQELGPFRVNSDGKTLSLNEYAWNKVANVIFLESPAGVGFSYSNTSSDYLNVGDNRTAVDSYAFLVNWLEKFPEYKTRDFYITGESYAGHYVPQLAYTILSKNEVTNQTVINLKGVAVSLFSTASCLSFYLDKRGYGVVDCTEQVQIGNAWIDDKTGEQGEYDYVWTHALISDETHAGISKYCDFVNYTSTCVKYLDQADEEIGNIDVYNIYAPLCNPSSGPKSSVSAGSINDIDPCSDDYVYIYLNLNEVQAALHAKPTNWSSCSDVGWTDSPTTILPIIEKLTTSGLSVVLYSGDTDAVVPVTSTRYAISTLNLPLVNAWRPWYSSNEVGGYVAEYKGLTLTTVRGAGHLVPSYQPERALTFISSFLDGKLPPPS</sequence>
<name>A0A2P5BL97_TREOI</name>
<dbReference type="SUPFAM" id="SSF53474">
    <property type="entry name" value="alpha/beta-Hydrolases"/>
    <property type="match status" value="1"/>
</dbReference>
<dbReference type="PANTHER" id="PTHR11802">
    <property type="entry name" value="SERINE PROTEASE FAMILY S10 SERINE CARBOXYPEPTIDASE"/>
    <property type="match status" value="1"/>
</dbReference>
<keyword evidence="12" id="KW-1185">Reference proteome</keyword>
<proteinExistence type="inferred from homology"/>
<evidence type="ECO:0000256" key="3">
    <source>
        <dbReference type="ARBA" id="ARBA00022525"/>
    </source>
</evidence>
<evidence type="ECO:0000256" key="8">
    <source>
        <dbReference type="ARBA" id="ARBA00023157"/>
    </source>
</evidence>
<keyword evidence="5 10" id="KW-0645">Protease</keyword>
<comment type="subcellular location">
    <subcellularLocation>
        <location evidence="1">Secreted</location>
    </subcellularLocation>
</comment>
<evidence type="ECO:0000256" key="2">
    <source>
        <dbReference type="ARBA" id="ARBA00009431"/>
    </source>
</evidence>
<dbReference type="EC" id="3.4.16.-" evidence="10"/>
<keyword evidence="9" id="KW-0325">Glycoprotein</keyword>
<dbReference type="InterPro" id="IPR001563">
    <property type="entry name" value="Peptidase_S10"/>
</dbReference>
<dbReference type="Proteomes" id="UP000237000">
    <property type="component" value="Unassembled WGS sequence"/>
</dbReference>
<comment type="caution">
    <text evidence="11">The sequence shown here is derived from an EMBL/GenBank/DDBJ whole genome shotgun (WGS) entry which is preliminary data.</text>
</comment>
<dbReference type="Gene3D" id="3.40.50.1820">
    <property type="entry name" value="alpha/beta hydrolase"/>
    <property type="match status" value="1"/>
</dbReference>
<dbReference type="EMBL" id="JXTC01000499">
    <property type="protein sequence ID" value="PON49561.1"/>
    <property type="molecule type" value="Genomic_DNA"/>
</dbReference>
<feature type="chain" id="PRO_5015023805" description="Carboxypeptidase" evidence="10">
    <location>
        <begin position="23"/>
        <end position="519"/>
    </location>
</feature>
<keyword evidence="8" id="KW-1015">Disulfide bond</keyword>
<evidence type="ECO:0000256" key="5">
    <source>
        <dbReference type="ARBA" id="ARBA00022670"/>
    </source>
</evidence>
<dbReference type="PRINTS" id="PR00724">
    <property type="entry name" value="CRBOXYPTASEC"/>
</dbReference>
<evidence type="ECO:0000256" key="7">
    <source>
        <dbReference type="ARBA" id="ARBA00022801"/>
    </source>
</evidence>
<dbReference type="Pfam" id="PF00450">
    <property type="entry name" value="Peptidase_S10"/>
    <property type="match status" value="2"/>
</dbReference>
<keyword evidence="7 10" id="KW-0378">Hydrolase</keyword>
<keyword evidence="3" id="KW-0964">Secreted</keyword>
<evidence type="ECO:0000313" key="11">
    <source>
        <dbReference type="EMBL" id="PON49561.1"/>
    </source>
</evidence>
<evidence type="ECO:0000313" key="12">
    <source>
        <dbReference type="Proteomes" id="UP000237000"/>
    </source>
</evidence>
<organism evidence="11 12">
    <name type="scientific">Trema orientale</name>
    <name type="common">Charcoal tree</name>
    <name type="synonym">Celtis orientalis</name>
    <dbReference type="NCBI Taxonomy" id="63057"/>
    <lineage>
        <taxon>Eukaryota</taxon>
        <taxon>Viridiplantae</taxon>
        <taxon>Streptophyta</taxon>
        <taxon>Embryophyta</taxon>
        <taxon>Tracheophyta</taxon>
        <taxon>Spermatophyta</taxon>
        <taxon>Magnoliopsida</taxon>
        <taxon>eudicotyledons</taxon>
        <taxon>Gunneridae</taxon>
        <taxon>Pentapetalae</taxon>
        <taxon>rosids</taxon>
        <taxon>fabids</taxon>
        <taxon>Rosales</taxon>
        <taxon>Cannabaceae</taxon>
        <taxon>Trema</taxon>
    </lineage>
</organism>
<dbReference type="GO" id="GO:0005576">
    <property type="term" value="C:extracellular region"/>
    <property type="evidence" value="ECO:0007669"/>
    <property type="project" value="UniProtKB-SubCell"/>
</dbReference>
<dbReference type="Gene3D" id="3.40.50.11320">
    <property type="match status" value="1"/>
</dbReference>
<dbReference type="InParanoid" id="A0A2P5BL97"/>
<evidence type="ECO:0000256" key="4">
    <source>
        <dbReference type="ARBA" id="ARBA00022645"/>
    </source>
</evidence>
<dbReference type="Gene3D" id="6.10.250.940">
    <property type="match status" value="1"/>
</dbReference>
<dbReference type="PROSITE" id="PS51257">
    <property type="entry name" value="PROKAR_LIPOPROTEIN"/>
    <property type="match status" value="1"/>
</dbReference>
<gene>
    <name evidence="11" type="primary">TorSCPL17</name>
    <name evidence="11" type="ORF">TorRG33x02_316920</name>
</gene>
<evidence type="ECO:0000256" key="10">
    <source>
        <dbReference type="RuleBase" id="RU361156"/>
    </source>
</evidence>
<protein>
    <recommendedName>
        <fullName evidence="10">Carboxypeptidase</fullName>
        <ecNumber evidence="10">3.4.16.-</ecNumber>
    </recommendedName>
</protein>
<dbReference type="PROSITE" id="PS00560">
    <property type="entry name" value="CARBOXYPEPT_SER_HIS"/>
    <property type="match status" value="1"/>
</dbReference>
<comment type="similarity">
    <text evidence="2 10">Belongs to the peptidase S10 family.</text>
</comment>
<dbReference type="FunFam" id="3.40.50.11320:FF:000001">
    <property type="entry name" value="Carboxypeptidase"/>
    <property type="match status" value="1"/>
</dbReference>
<dbReference type="PROSITE" id="PS00131">
    <property type="entry name" value="CARBOXYPEPT_SER_SER"/>
    <property type="match status" value="1"/>
</dbReference>
<dbReference type="InterPro" id="IPR029058">
    <property type="entry name" value="AB_hydrolase_fold"/>
</dbReference>
<evidence type="ECO:0000256" key="6">
    <source>
        <dbReference type="ARBA" id="ARBA00022729"/>
    </source>
</evidence>
<keyword evidence="6 10" id="KW-0732">Signal</keyword>
<evidence type="ECO:0000256" key="1">
    <source>
        <dbReference type="ARBA" id="ARBA00004613"/>
    </source>
</evidence>
<dbReference type="OrthoDB" id="443318at2759"/>
<feature type="signal peptide" evidence="10">
    <location>
        <begin position="1"/>
        <end position="22"/>
    </location>
</feature>
<evidence type="ECO:0000256" key="9">
    <source>
        <dbReference type="ARBA" id="ARBA00023180"/>
    </source>
</evidence>
<dbReference type="GO" id="GO:0006508">
    <property type="term" value="P:proteolysis"/>
    <property type="evidence" value="ECO:0007669"/>
    <property type="project" value="UniProtKB-KW"/>
</dbReference>
<accession>A0A2P5BL97</accession>
<dbReference type="FunFam" id="3.40.50.1820:FF:000030">
    <property type="entry name" value="Carboxypeptidase"/>
    <property type="match status" value="1"/>
</dbReference>
<dbReference type="InterPro" id="IPR033124">
    <property type="entry name" value="Ser_caboxypep_his_AS"/>
</dbReference>
<dbReference type="GO" id="GO:0005773">
    <property type="term" value="C:vacuole"/>
    <property type="evidence" value="ECO:0007669"/>
    <property type="project" value="TreeGrafter"/>
</dbReference>